<sequence length="372" mass="42283">MSSQSYPLTLRDSSDYIARKKAVLIKTEKDSGKSTNPVWTSSTIEYYNSNLEGIEACCDIIPQLPELNYERSTQTFGSYANNTYLTNITVNWKRTDRAYKYRVFLIELKSDNTSVESDELKSAPSSFMKQTGSFPDFSYELQYSYQSELLGVNTLSWVKTYLPSERIAKVYAFVFAYSKFGTANLPINSQPSLRYSVFDVKPLIPLNTSPLLDFPKINATRSGSNITWISINWTPLNNAFYYRIFLIEGDFTPYVQTQSRFLVNPQRYDNTGDLFTSNSGNLNINIIEFEKRYTDPVTTITAFVYAFDVTNVPCPFPGRCITFNGTTGIITIDYTLNSPNNGINYFLNEDGSSYLDRSPTLPLPSLDSKPFL</sequence>
<proteinExistence type="predicted"/>
<protein>
    <submittedName>
        <fullName evidence="1">Uncharacterized protein</fullName>
    </submittedName>
</protein>
<accession>A0A6C0EQD9</accession>
<name>A0A6C0EQD9_9ZZZZ</name>
<evidence type="ECO:0000313" key="1">
    <source>
        <dbReference type="EMBL" id="QHT30932.1"/>
    </source>
</evidence>
<dbReference type="EMBL" id="MN738914">
    <property type="protein sequence ID" value="QHT30932.1"/>
    <property type="molecule type" value="Genomic_DNA"/>
</dbReference>
<dbReference type="AlphaFoldDB" id="A0A6C0EQD9"/>
<organism evidence="1">
    <name type="scientific">viral metagenome</name>
    <dbReference type="NCBI Taxonomy" id="1070528"/>
    <lineage>
        <taxon>unclassified sequences</taxon>
        <taxon>metagenomes</taxon>
        <taxon>organismal metagenomes</taxon>
    </lineage>
</organism>
<reference evidence="1" key="1">
    <citation type="journal article" date="2020" name="Nature">
        <title>Giant virus diversity and host interactions through global metagenomics.</title>
        <authorList>
            <person name="Schulz F."/>
            <person name="Roux S."/>
            <person name="Paez-Espino D."/>
            <person name="Jungbluth S."/>
            <person name="Walsh D.A."/>
            <person name="Denef V.J."/>
            <person name="McMahon K.D."/>
            <person name="Konstantinidis K.T."/>
            <person name="Eloe-Fadrosh E.A."/>
            <person name="Kyrpides N.C."/>
            <person name="Woyke T."/>
        </authorList>
    </citation>
    <scope>NUCLEOTIDE SEQUENCE</scope>
    <source>
        <strain evidence="1">GVMAG-M-3300009151-50</strain>
    </source>
</reference>